<dbReference type="InterPro" id="IPR016032">
    <property type="entry name" value="Sig_transdc_resp-reg_C-effctor"/>
</dbReference>
<proteinExistence type="predicted"/>
<dbReference type="GO" id="GO:0003677">
    <property type="term" value="F:DNA binding"/>
    <property type="evidence" value="ECO:0007669"/>
    <property type="project" value="UniProtKB-KW"/>
</dbReference>
<gene>
    <name evidence="6" type="ORF">SAMN05444008_110130</name>
</gene>
<protein>
    <submittedName>
        <fullName evidence="6">Two component transcriptional regulator, LuxR family</fullName>
    </submittedName>
</protein>
<dbReference type="CDD" id="cd17535">
    <property type="entry name" value="REC_NarL-like"/>
    <property type="match status" value="1"/>
</dbReference>
<dbReference type="SMART" id="SM00421">
    <property type="entry name" value="HTH_LUXR"/>
    <property type="match status" value="1"/>
</dbReference>
<keyword evidence="1 3" id="KW-0597">Phosphoprotein</keyword>
<keyword evidence="2" id="KW-0238">DNA-binding</keyword>
<dbReference type="PRINTS" id="PR00038">
    <property type="entry name" value="HTHLUXR"/>
</dbReference>
<evidence type="ECO:0000256" key="1">
    <source>
        <dbReference type="ARBA" id="ARBA00022553"/>
    </source>
</evidence>
<dbReference type="EMBL" id="FQUO01000010">
    <property type="protein sequence ID" value="SHF63570.1"/>
    <property type="molecule type" value="Genomic_DNA"/>
</dbReference>
<dbReference type="PANTHER" id="PTHR45566">
    <property type="entry name" value="HTH-TYPE TRANSCRIPTIONAL REGULATOR YHJB-RELATED"/>
    <property type="match status" value="1"/>
</dbReference>
<dbReference type="PANTHER" id="PTHR45566:SF2">
    <property type="entry name" value="NARL SUBFAMILY"/>
    <property type="match status" value="1"/>
</dbReference>
<dbReference type="PROSITE" id="PS50110">
    <property type="entry name" value="RESPONSE_REGULATORY"/>
    <property type="match status" value="1"/>
</dbReference>
<feature type="domain" description="HTH luxR-type" evidence="4">
    <location>
        <begin position="142"/>
        <end position="207"/>
    </location>
</feature>
<dbReference type="AlphaFoldDB" id="A0A1M5D9Q4"/>
<evidence type="ECO:0000259" key="4">
    <source>
        <dbReference type="PROSITE" id="PS50043"/>
    </source>
</evidence>
<dbReference type="InterPro" id="IPR051015">
    <property type="entry name" value="EvgA-like"/>
</dbReference>
<dbReference type="InterPro" id="IPR058245">
    <property type="entry name" value="NreC/VraR/RcsB-like_REC"/>
</dbReference>
<dbReference type="STRING" id="1302690.BUE76_20825"/>
<evidence type="ECO:0000313" key="7">
    <source>
        <dbReference type="Proteomes" id="UP000184368"/>
    </source>
</evidence>
<dbReference type="PROSITE" id="PS50043">
    <property type="entry name" value="HTH_LUXR_2"/>
    <property type="match status" value="1"/>
</dbReference>
<dbReference type="SMART" id="SM00448">
    <property type="entry name" value="REC"/>
    <property type="match status" value="1"/>
</dbReference>
<evidence type="ECO:0000256" key="3">
    <source>
        <dbReference type="PROSITE-ProRule" id="PRU00169"/>
    </source>
</evidence>
<dbReference type="Gene3D" id="3.40.50.2300">
    <property type="match status" value="1"/>
</dbReference>
<feature type="domain" description="Response regulatory" evidence="5">
    <location>
        <begin position="3"/>
        <end position="119"/>
    </location>
</feature>
<dbReference type="GO" id="GO:0006355">
    <property type="term" value="P:regulation of DNA-templated transcription"/>
    <property type="evidence" value="ECO:0007669"/>
    <property type="project" value="InterPro"/>
</dbReference>
<accession>A0A1M5D9Q4</accession>
<feature type="modified residue" description="4-aspartylphosphate" evidence="3">
    <location>
        <position position="54"/>
    </location>
</feature>
<evidence type="ECO:0000313" key="6">
    <source>
        <dbReference type="EMBL" id="SHF63570.1"/>
    </source>
</evidence>
<dbReference type="OrthoDB" id="1013073at2"/>
<keyword evidence="7" id="KW-1185">Reference proteome</keyword>
<dbReference type="InterPro" id="IPR011006">
    <property type="entry name" value="CheY-like_superfamily"/>
</dbReference>
<dbReference type="GO" id="GO:0000160">
    <property type="term" value="P:phosphorelay signal transduction system"/>
    <property type="evidence" value="ECO:0007669"/>
    <property type="project" value="InterPro"/>
</dbReference>
<evidence type="ECO:0000256" key="2">
    <source>
        <dbReference type="ARBA" id="ARBA00023125"/>
    </source>
</evidence>
<sequence length="210" mass="24238">MKKVLIADDHYIVRVGMKWIFDQQFPSLQVDFAEDGDEVYEKVRTNDYELLVLDINMPKSDGISLLQVLLHKKPSLKIIVHTVAAEQMYALRYFKAGARAFLPKNSDPEKVKSAIQMVLDGKKYFNKDILAEISSSYFRIEHENPFAKLSNREFEIATQLIKGNGLPEISKSLNLQKTTVSTYKKRILEKLNAKNVIDILEIAKHYKFEQ</sequence>
<dbReference type="Pfam" id="PF00196">
    <property type="entry name" value="GerE"/>
    <property type="match status" value="1"/>
</dbReference>
<name>A0A1M5D9Q4_9BACT</name>
<dbReference type="Proteomes" id="UP000184368">
    <property type="component" value="Unassembled WGS sequence"/>
</dbReference>
<dbReference type="SUPFAM" id="SSF46894">
    <property type="entry name" value="C-terminal effector domain of the bipartite response regulators"/>
    <property type="match status" value="1"/>
</dbReference>
<dbReference type="InterPro" id="IPR000792">
    <property type="entry name" value="Tscrpt_reg_LuxR_C"/>
</dbReference>
<dbReference type="InterPro" id="IPR001789">
    <property type="entry name" value="Sig_transdc_resp-reg_receiver"/>
</dbReference>
<dbReference type="Pfam" id="PF00072">
    <property type="entry name" value="Response_reg"/>
    <property type="match status" value="1"/>
</dbReference>
<organism evidence="6 7">
    <name type="scientific">Cnuella takakiae</name>
    <dbReference type="NCBI Taxonomy" id="1302690"/>
    <lineage>
        <taxon>Bacteria</taxon>
        <taxon>Pseudomonadati</taxon>
        <taxon>Bacteroidota</taxon>
        <taxon>Chitinophagia</taxon>
        <taxon>Chitinophagales</taxon>
        <taxon>Chitinophagaceae</taxon>
        <taxon>Cnuella</taxon>
    </lineage>
</organism>
<evidence type="ECO:0000259" key="5">
    <source>
        <dbReference type="PROSITE" id="PS50110"/>
    </source>
</evidence>
<dbReference type="SUPFAM" id="SSF52172">
    <property type="entry name" value="CheY-like"/>
    <property type="match status" value="1"/>
</dbReference>
<dbReference type="RefSeq" id="WP_073044276.1">
    <property type="nucleotide sequence ID" value="NZ_FQUO01000010.1"/>
</dbReference>
<reference evidence="6 7" key="1">
    <citation type="submission" date="2016-11" db="EMBL/GenBank/DDBJ databases">
        <authorList>
            <person name="Jaros S."/>
            <person name="Januszkiewicz K."/>
            <person name="Wedrychowicz H."/>
        </authorList>
    </citation>
    <scope>NUCLEOTIDE SEQUENCE [LARGE SCALE GENOMIC DNA]</scope>
    <source>
        <strain evidence="6 7">DSM 26897</strain>
    </source>
</reference>